<keyword evidence="1" id="KW-0732">Signal</keyword>
<keyword evidence="3" id="KW-1185">Reference proteome</keyword>
<reference evidence="2 3" key="1">
    <citation type="submission" date="2016-12" db="EMBL/GenBank/DDBJ databases">
        <title>The genomes of Aspergillus section Nigri reveals drivers in fungal speciation.</title>
        <authorList>
            <consortium name="DOE Joint Genome Institute"/>
            <person name="Vesth T.C."/>
            <person name="Nybo J."/>
            <person name="Theobald S."/>
            <person name="Brandl J."/>
            <person name="Frisvad J.C."/>
            <person name="Nielsen K.F."/>
            <person name="Lyhne E.K."/>
            <person name="Kogle M.E."/>
            <person name="Kuo A."/>
            <person name="Riley R."/>
            <person name="Clum A."/>
            <person name="Nolan M."/>
            <person name="Lipzen A."/>
            <person name="Salamov A."/>
            <person name="Henrissat B."/>
            <person name="Wiebenga A."/>
            <person name="De Vries R.P."/>
            <person name="Grigoriev I.V."/>
            <person name="Mortensen U.H."/>
            <person name="Andersen M.R."/>
            <person name="Baker S.E."/>
        </authorList>
    </citation>
    <scope>NUCLEOTIDE SEQUENCE [LARGE SCALE GENOMIC DNA]</scope>
    <source>
        <strain evidence="2 3">CBS 115572</strain>
    </source>
</reference>
<feature type="signal peptide" evidence="1">
    <location>
        <begin position="1"/>
        <end position="26"/>
    </location>
</feature>
<evidence type="ECO:0000313" key="2">
    <source>
        <dbReference type="EMBL" id="PWY95112.1"/>
    </source>
</evidence>
<name>A0A317XBQ2_9EURO</name>
<accession>A0A317XBQ2</accession>
<proteinExistence type="predicted"/>
<gene>
    <name evidence="2" type="ORF">BO94DRAFT_218803</name>
</gene>
<dbReference type="RefSeq" id="XP_025471873.1">
    <property type="nucleotide sequence ID" value="XM_025606206.1"/>
</dbReference>
<dbReference type="GeneID" id="37108349"/>
<dbReference type="AlphaFoldDB" id="A0A317XBQ2"/>
<comment type="caution">
    <text evidence="2">The sequence shown here is derived from an EMBL/GenBank/DDBJ whole genome shotgun (WGS) entry which is preliminary data.</text>
</comment>
<evidence type="ECO:0000256" key="1">
    <source>
        <dbReference type="SAM" id="SignalP"/>
    </source>
</evidence>
<evidence type="ECO:0000313" key="3">
    <source>
        <dbReference type="Proteomes" id="UP000246702"/>
    </source>
</evidence>
<sequence>MIRCGTVFPVSLLALLLCLCFRMAESWSCNDNLGVCRCPRQTPLLYFDFFIPWCGYCQQQVEHVFLCVRGDMADAWAQYRTLSWHR</sequence>
<evidence type="ECO:0008006" key="4">
    <source>
        <dbReference type="Google" id="ProtNLM"/>
    </source>
</evidence>
<protein>
    <recommendedName>
        <fullName evidence="4">Secreted protein</fullName>
    </recommendedName>
</protein>
<dbReference type="Proteomes" id="UP000246702">
    <property type="component" value="Unassembled WGS sequence"/>
</dbReference>
<dbReference type="EMBL" id="MSFK01000003">
    <property type="protein sequence ID" value="PWY95112.1"/>
    <property type="molecule type" value="Genomic_DNA"/>
</dbReference>
<organism evidence="2 3">
    <name type="scientific">Aspergillus sclerotioniger CBS 115572</name>
    <dbReference type="NCBI Taxonomy" id="1450535"/>
    <lineage>
        <taxon>Eukaryota</taxon>
        <taxon>Fungi</taxon>
        <taxon>Dikarya</taxon>
        <taxon>Ascomycota</taxon>
        <taxon>Pezizomycotina</taxon>
        <taxon>Eurotiomycetes</taxon>
        <taxon>Eurotiomycetidae</taxon>
        <taxon>Eurotiales</taxon>
        <taxon>Aspergillaceae</taxon>
        <taxon>Aspergillus</taxon>
        <taxon>Aspergillus subgen. Circumdati</taxon>
    </lineage>
</organism>
<feature type="chain" id="PRO_5016257610" description="Secreted protein" evidence="1">
    <location>
        <begin position="27"/>
        <end position="86"/>
    </location>
</feature>